<dbReference type="PANTHER" id="PTHR43133">
    <property type="entry name" value="RNA POLYMERASE ECF-TYPE SIGMA FACTO"/>
    <property type="match status" value="1"/>
</dbReference>
<keyword evidence="7" id="KW-0808">Transferase</keyword>
<dbReference type="NCBIfam" id="TIGR02937">
    <property type="entry name" value="sigma70-ECF"/>
    <property type="match status" value="1"/>
</dbReference>
<dbReference type="GO" id="GO:0016987">
    <property type="term" value="F:sigma factor activity"/>
    <property type="evidence" value="ECO:0007669"/>
    <property type="project" value="UniProtKB-KW"/>
</dbReference>
<gene>
    <name evidence="7" type="ORF">ENJ65_05225</name>
</gene>
<comment type="caution">
    <text evidence="7">The sequence shown here is derived from an EMBL/GenBank/DDBJ whole genome shotgun (WGS) entry which is preliminary data.</text>
</comment>
<dbReference type="EC" id="2.7.7.6" evidence="7"/>
<dbReference type="InterPro" id="IPR013249">
    <property type="entry name" value="RNA_pol_sigma70_r4_t2"/>
</dbReference>
<dbReference type="InterPro" id="IPR014284">
    <property type="entry name" value="RNA_pol_sigma-70_dom"/>
</dbReference>
<evidence type="ECO:0000256" key="4">
    <source>
        <dbReference type="ARBA" id="ARBA00023163"/>
    </source>
</evidence>
<keyword evidence="2" id="KW-0805">Transcription regulation</keyword>
<evidence type="ECO:0000313" key="7">
    <source>
        <dbReference type="EMBL" id="HHJ81014.1"/>
    </source>
</evidence>
<sequence>MRDIDSFLAEVERRAYKMAYFAVNNRDDALDVVQEAMMKLVKRYGERSPEEWPPLFHRILQNQIQDYYRRSKVRSIIRSWFGGSDEDDQNEETTALAVGPGPLQQNLNNQSIQRLDDVIKELPLRQQQVFLLRAWEGLNVKETAMAMGCSDGSVKTHYSRAIRRLREELGEHWP</sequence>
<dbReference type="InterPro" id="IPR013325">
    <property type="entry name" value="RNA_pol_sigma_r2"/>
</dbReference>
<feature type="domain" description="RNA polymerase sigma-70 region 2" evidence="5">
    <location>
        <begin position="11"/>
        <end position="72"/>
    </location>
</feature>
<dbReference type="Pfam" id="PF04542">
    <property type="entry name" value="Sigma70_r2"/>
    <property type="match status" value="1"/>
</dbReference>
<accession>A0A832J452</accession>
<evidence type="ECO:0000259" key="6">
    <source>
        <dbReference type="Pfam" id="PF08281"/>
    </source>
</evidence>
<keyword evidence="7" id="KW-0548">Nucleotidyltransferase</keyword>
<evidence type="ECO:0000256" key="3">
    <source>
        <dbReference type="ARBA" id="ARBA00023082"/>
    </source>
</evidence>
<dbReference type="CDD" id="cd06171">
    <property type="entry name" value="Sigma70_r4"/>
    <property type="match status" value="1"/>
</dbReference>
<protein>
    <submittedName>
        <fullName evidence="7">RNA polymerase sigma factor</fullName>
        <ecNumber evidence="7">2.7.7.6</ecNumber>
    </submittedName>
</protein>
<evidence type="ECO:0000256" key="2">
    <source>
        <dbReference type="ARBA" id="ARBA00023015"/>
    </source>
</evidence>
<reference evidence="7" key="1">
    <citation type="journal article" date="2020" name="mSystems">
        <title>Genome- and Community-Level Interaction Insights into Carbon Utilization and Element Cycling Functions of Hydrothermarchaeota in Hydrothermal Sediment.</title>
        <authorList>
            <person name="Zhou Z."/>
            <person name="Liu Y."/>
            <person name="Xu W."/>
            <person name="Pan J."/>
            <person name="Luo Z.H."/>
            <person name="Li M."/>
        </authorList>
    </citation>
    <scope>NUCLEOTIDE SEQUENCE [LARGE SCALE GENOMIC DNA]</scope>
    <source>
        <strain evidence="7">HyVt-505</strain>
    </source>
</reference>
<organism evidence="7">
    <name type="scientific">Candidatus Tenderia electrophaga</name>
    <dbReference type="NCBI Taxonomy" id="1748243"/>
    <lineage>
        <taxon>Bacteria</taxon>
        <taxon>Pseudomonadati</taxon>
        <taxon>Pseudomonadota</taxon>
        <taxon>Gammaproteobacteria</taxon>
        <taxon>Candidatus Tenderiales</taxon>
        <taxon>Candidatus Tenderiaceae</taxon>
        <taxon>Candidatus Tenderia</taxon>
    </lineage>
</organism>
<dbReference type="Pfam" id="PF08281">
    <property type="entry name" value="Sigma70_r4_2"/>
    <property type="match status" value="1"/>
</dbReference>
<dbReference type="Gene3D" id="1.10.1740.10">
    <property type="match status" value="1"/>
</dbReference>
<dbReference type="InterPro" id="IPR039425">
    <property type="entry name" value="RNA_pol_sigma-70-like"/>
</dbReference>
<dbReference type="GO" id="GO:0006352">
    <property type="term" value="P:DNA-templated transcription initiation"/>
    <property type="evidence" value="ECO:0007669"/>
    <property type="project" value="InterPro"/>
</dbReference>
<dbReference type="InterPro" id="IPR036388">
    <property type="entry name" value="WH-like_DNA-bd_sf"/>
</dbReference>
<dbReference type="GO" id="GO:0003899">
    <property type="term" value="F:DNA-directed RNA polymerase activity"/>
    <property type="evidence" value="ECO:0007669"/>
    <property type="project" value="UniProtKB-EC"/>
</dbReference>
<dbReference type="SUPFAM" id="SSF88659">
    <property type="entry name" value="Sigma3 and sigma4 domains of RNA polymerase sigma factors"/>
    <property type="match status" value="1"/>
</dbReference>
<dbReference type="EMBL" id="DRNF01000330">
    <property type="protein sequence ID" value="HHJ81014.1"/>
    <property type="molecule type" value="Genomic_DNA"/>
</dbReference>
<dbReference type="InterPro" id="IPR007627">
    <property type="entry name" value="RNA_pol_sigma70_r2"/>
</dbReference>
<feature type="domain" description="RNA polymerase sigma factor 70 region 4 type 2" evidence="6">
    <location>
        <begin position="113"/>
        <end position="165"/>
    </location>
</feature>
<dbReference type="GO" id="GO:0003677">
    <property type="term" value="F:DNA binding"/>
    <property type="evidence" value="ECO:0007669"/>
    <property type="project" value="InterPro"/>
</dbReference>
<evidence type="ECO:0000259" key="5">
    <source>
        <dbReference type="Pfam" id="PF04542"/>
    </source>
</evidence>
<dbReference type="Proteomes" id="UP000885832">
    <property type="component" value="Unassembled WGS sequence"/>
</dbReference>
<keyword evidence="4" id="KW-0804">Transcription</keyword>
<keyword evidence="3" id="KW-0731">Sigma factor</keyword>
<dbReference type="AlphaFoldDB" id="A0A832J452"/>
<proteinExistence type="inferred from homology"/>
<evidence type="ECO:0000256" key="1">
    <source>
        <dbReference type="ARBA" id="ARBA00010641"/>
    </source>
</evidence>
<comment type="similarity">
    <text evidence="1">Belongs to the sigma-70 factor family. ECF subfamily.</text>
</comment>
<dbReference type="InterPro" id="IPR013324">
    <property type="entry name" value="RNA_pol_sigma_r3/r4-like"/>
</dbReference>
<dbReference type="NCBIfam" id="NF006550">
    <property type="entry name" value="PRK09047.1"/>
    <property type="match status" value="1"/>
</dbReference>
<dbReference type="Gene3D" id="1.10.10.10">
    <property type="entry name" value="Winged helix-like DNA-binding domain superfamily/Winged helix DNA-binding domain"/>
    <property type="match status" value="1"/>
</dbReference>
<dbReference type="PANTHER" id="PTHR43133:SF64">
    <property type="entry name" value="ECF SIGMA FACTOR"/>
    <property type="match status" value="1"/>
</dbReference>
<dbReference type="SUPFAM" id="SSF88946">
    <property type="entry name" value="Sigma2 domain of RNA polymerase sigma factors"/>
    <property type="match status" value="1"/>
</dbReference>
<name>A0A832J452_9GAMM</name>